<dbReference type="Proteomes" id="UP000480303">
    <property type="component" value="Unassembled WGS sequence"/>
</dbReference>
<gene>
    <name evidence="1" type="ORF">Hs30E_17990</name>
</gene>
<evidence type="ECO:0000313" key="2">
    <source>
        <dbReference type="Proteomes" id="UP000480303"/>
    </source>
</evidence>
<evidence type="ECO:0008006" key="3">
    <source>
        <dbReference type="Google" id="ProtNLM"/>
    </source>
</evidence>
<organism evidence="1 2">
    <name type="scientific">Pseudolactococcus hodotermopsidis</name>
    <dbReference type="NCBI Taxonomy" id="2709157"/>
    <lineage>
        <taxon>Bacteria</taxon>
        <taxon>Bacillati</taxon>
        <taxon>Bacillota</taxon>
        <taxon>Bacilli</taxon>
        <taxon>Lactobacillales</taxon>
        <taxon>Streptococcaceae</taxon>
        <taxon>Pseudolactococcus</taxon>
    </lineage>
</organism>
<evidence type="ECO:0000313" key="1">
    <source>
        <dbReference type="EMBL" id="GFH43248.1"/>
    </source>
</evidence>
<name>A0A6A0BFW9_9LACT</name>
<dbReference type="EMBL" id="BLLI01000069">
    <property type="protein sequence ID" value="GFH43248.1"/>
    <property type="molecule type" value="Genomic_DNA"/>
</dbReference>
<reference evidence="1 2" key="1">
    <citation type="submission" date="2020-02" db="EMBL/GenBank/DDBJ databases">
        <title>Draft genome sequence of Lactococcus sp. Hs30E4-3.</title>
        <authorList>
            <person name="Noda S."/>
            <person name="Yuki M."/>
            <person name="Ohkuma M."/>
        </authorList>
    </citation>
    <scope>NUCLEOTIDE SEQUENCE [LARGE SCALE GENOMIC DNA]</scope>
    <source>
        <strain evidence="1 2">Hs30E4-3</strain>
    </source>
</reference>
<sequence length="307" mass="35179">MKQRNDYQPTNDILAKMVLGTERFVKNFIETTLNIEVESVQINDGLSIYSVESLAEETVEIVNADGKTVNLNYTETDITATLEDGSTVIIEVQVIKQPEFLSRVDLYRSARRVKMFEDLRATQNSNIATYQKLRPIHTISILSENLFSDDYPFHLFAKRDIFNPDDIVYIETKDGKESLSAILELKKFSPDKLDGNLKNWFQYWANVEIDEDADEVIKEADQITQKSHLSKEVREMVDKKIILEENAKAVYQTAWDGGKDEGQKEQAVQDAIFALKIGGSLEQVAKHFNFSLDFVKQLQEENDLKHA</sequence>
<comment type="caution">
    <text evidence="1">The sequence shown here is derived from an EMBL/GenBank/DDBJ whole genome shotgun (WGS) entry which is preliminary data.</text>
</comment>
<accession>A0A6A0BFW9</accession>
<keyword evidence="2" id="KW-1185">Reference proteome</keyword>
<protein>
    <recommendedName>
        <fullName evidence="3">Rpn family recombination-promoting nuclease/putative transposase</fullName>
    </recommendedName>
</protein>
<dbReference type="RefSeq" id="WP_172209686.1">
    <property type="nucleotide sequence ID" value="NZ_BLLI01000069.1"/>
</dbReference>
<proteinExistence type="predicted"/>
<dbReference type="AlphaFoldDB" id="A0A6A0BFW9"/>